<evidence type="ECO:0000256" key="4">
    <source>
        <dbReference type="ARBA" id="ARBA00022806"/>
    </source>
</evidence>
<dbReference type="PANTHER" id="PTHR10887">
    <property type="entry name" value="DNA2/NAM7 HELICASE FAMILY"/>
    <property type="match status" value="1"/>
</dbReference>
<feature type="domain" description="Helicase SEN1 beta-barrel" evidence="11">
    <location>
        <begin position="1126"/>
        <end position="1223"/>
    </location>
</feature>
<feature type="compositionally biased region" description="Basic and acidic residues" evidence="7">
    <location>
        <begin position="1903"/>
        <end position="1916"/>
    </location>
</feature>
<dbReference type="InterPro" id="IPR056474">
    <property type="entry name" value="SEN1_barrel"/>
</dbReference>
<evidence type="ECO:0000256" key="5">
    <source>
        <dbReference type="ARBA" id="ARBA00022840"/>
    </source>
</evidence>
<dbReference type="PANTHER" id="PTHR10887:SF495">
    <property type="entry name" value="HELICASE SENATAXIN ISOFORM X1-RELATED"/>
    <property type="match status" value="1"/>
</dbReference>
<evidence type="ECO:0000259" key="10">
    <source>
        <dbReference type="Pfam" id="PF13087"/>
    </source>
</evidence>
<evidence type="ECO:0000256" key="3">
    <source>
        <dbReference type="ARBA" id="ARBA00022801"/>
    </source>
</evidence>
<keyword evidence="13" id="KW-1185">Reference proteome</keyword>
<feature type="domain" description="DNA2/NAM7 helicase-like C-terminal" evidence="10">
    <location>
        <begin position="1566"/>
        <end position="1761"/>
    </location>
</feature>
<feature type="compositionally biased region" description="Basic and acidic residues" evidence="7">
    <location>
        <begin position="1924"/>
        <end position="1933"/>
    </location>
</feature>
<feature type="domain" description="Helicase Sen1 N-terminal" evidence="8">
    <location>
        <begin position="76"/>
        <end position="780"/>
    </location>
</feature>
<dbReference type="Pfam" id="PF13087">
    <property type="entry name" value="AAA_12"/>
    <property type="match status" value="1"/>
</dbReference>
<dbReference type="InterPro" id="IPR027417">
    <property type="entry name" value="P-loop_NTPase"/>
</dbReference>
<dbReference type="GO" id="GO:0016787">
    <property type="term" value="F:hydrolase activity"/>
    <property type="evidence" value="ECO:0007669"/>
    <property type="project" value="UniProtKB-KW"/>
</dbReference>
<dbReference type="InterPro" id="IPR045055">
    <property type="entry name" value="DNA2/NAM7-like"/>
</dbReference>
<dbReference type="GO" id="GO:0005524">
    <property type="term" value="F:ATP binding"/>
    <property type="evidence" value="ECO:0007669"/>
    <property type="project" value="UniProtKB-KW"/>
</dbReference>
<name>A0AAE9WF01_9SCHI</name>
<dbReference type="GO" id="GO:0005694">
    <property type="term" value="C:chromosome"/>
    <property type="evidence" value="ECO:0007669"/>
    <property type="project" value="UniProtKB-ARBA"/>
</dbReference>
<dbReference type="Pfam" id="PF13086">
    <property type="entry name" value="AAA_11"/>
    <property type="match status" value="1"/>
</dbReference>
<feature type="region of interest" description="Disordered" evidence="7">
    <location>
        <begin position="961"/>
        <end position="1001"/>
    </location>
</feature>
<dbReference type="SUPFAM" id="SSF52540">
    <property type="entry name" value="P-loop containing nucleoside triphosphate hydrolases"/>
    <property type="match status" value="1"/>
</dbReference>
<feature type="region of interest" description="Disordered" evidence="7">
    <location>
        <begin position="1799"/>
        <end position="1957"/>
    </location>
</feature>
<dbReference type="GO" id="GO:0004386">
    <property type="term" value="F:helicase activity"/>
    <property type="evidence" value="ECO:0007669"/>
    <property type="project" value="UniProtKB-KW"/>
</dbReference>
<dbReference type="GO" id="GO:0016604">
    <property type="term" value="C:nuclear body"/>
    <property type="evidence" value="ECO:0007669"/>
    <property type="project" value="TreeGrafter"/>
</dbReference>
<feature type="compositionally biased region" description="Acidic residues" evidence="7">
    <location>
        <begin position="979"/>
        <end position="991"/>
    </location>
</feature>
<evidence type="ECO:0000313" key="13">
    <source>
        <dbReference type="Proteomes" id="UP001212411"/>
    </source>
</evidence>
<dbReference type="InterPro" id="IPR041679">
    <property type="entry name" value="DNA2/NAM7-like_C"/>
</dbReference>
<keyword evidence="4 12" id="KW-0347">Helicase</keyword>
<evidence type="ECO:0000256" key="6">
    <source>
        <dbReference type="SAM" id="Coils"/>
    </source>
</evidence>
<accession>A0AAE9WF01</accession>
<feature type="compositionally biased region" description="Basic and acidic residues" evidence="7">
    <location>
        <begin position="1799"/>
        <end position="1829"/>
    </location>
</feature>
<dbReference type="CDD" id="cd18808">
    <property type="entry name" value="SF1_C_Upf1"/>
    <property type="match status" value="1"/>
</dbReference>
<dbReference type="KEGG" id="som:SOMG_02591"/>
<feature type="domain" description="DNA2/NAM7 helicase helicase" evidence="9">
    <location>
        <begin position="1274"/>
        <end position="1559"/>
    </location>
</feature>
<keyword evidence="5" id="KW-0067">ATP-binding</keyword>
<evidence type="ECO:0000256" key="2">
    <source>
        <dbReference type="ARBA" id="ARBA00022741"/>
    </source>
</evidence>
<feature type="coiled-coil region" evidence="6">
    <location>
        <begin position="1444"/>
        <end position="1485"/>
    </location>
</feature>
<dbReference type="Pfam" id="PF12726">
    <property type="entry name" value="SEN1_N"/>
    <property type="match status" value="1"/>
</dbReference>
<evidence type="ECO:0000259" key="11">
    <source>
        <dbReference type="Pfam" id="PF23576"/>
    </source>
</evidence>
<keyword evidence="3" id="KW-0378">Hydrolase</keyword>
<dbReference type="InterPro" id="IPR041677">
    <property type="entry name" value="DNA2/NAM7_AAA_11"/>
</dbReference>
<reference evidence="12 13" key="1">
    <citation type="journal article" date="2023" name="G3 (Bethesda)">
        <title>A high-quality reference genome for the fission yeast Schizosaccharomyces osmophilus.</title>
        <authorList>
            <person name="Jia G.S."/>
            <person name="Zhang W.C."/>
            <person name="Liang Y."/>
            <person name="Liu X.H."/>
            <person name="Rhind N."/>
            <person name="Pidoux A."/>
            <person name="Brysch-Herzberg M."/>
            <person name="Du L.L."/>
        </authorList>
    </citation>
    <scope>NUCLEOTIDE SEQUENCE [LARGE SCALE GENOMIC DNA]</scope>
    <source>
        <strain evidence="12 13">CBS 15793</strain>
    </source>
</reference>
<dbReference type="InterPro" id="IPR047187">
    <property type="entry name" value="SF1_C_Upf1"/>
</dbReference>
<proteinExistence type="inferred from homology"/>
<dbReference type="GO" id="GO:0006369">
    <property type="term" value="P:termination of RNA polymerase II transcription"/>
    <property type="evidence" value="ECO:0007669"/>
    <property type="project" value="TreeGrafter"/>
</dbReference>
<gene>
    <name evidence="12" type="primary">dbl8</name>
    <name evidence="12" type="ORF">SOMG_02591</name>
</gene>
<evidence type="ECO:0000313" key="12">
    <source>
        <dbReference type="EMBL" id="WBW73992.1"/>
    </source>
</evidence>
<dbReference type="GO" id="GO:0001147">
    <property type="term" value="F:transcription termination site sequence-specific DNA binding"/>
    <property type="evidence" value="ECO:0007669"/>
    <property type="project" value="TreeGrafter"/>
</dbReference>
<evidence type="ECO:0000256" key="7">
    <source>
        <dbReference type="SAM" id="MobiDB-lite"/>
    </source>
</evidence>
<organism evidence="12 13">
    <name type="scientific">Schizosaccharomyces osmophilus</name>
    <dbReference type="NCBI Taxonomy" id="2545709"/>
    <lineage>
        <taxon>Eukaryota</taxon>
        <taxon>Fungi</taxon>
        <taxon>Dikarya</taxon>
        <taxon>Ascomycota</taxon>
        <taxon>Taphrinomycotina</taxon>
        <taxon>Schizosaccharomycetes</taxon>
        <taxon>Schizosaccharomycetales</taxon>
        <taxon>Schizosaccharomycetaceae</taxon>
        <taxon>Schizosaccharomyces</taxon>
    </lineage>
</organism>
<comment type="similarity">
    <text evidence="1">Belongs to the DNA2/NAM7 helicase family.</text>
</comment>
<dbReference type="GeneID" id="80876072"/>
<keyword evidence="6" id="KW-0175">Coiled coil</keyword>
<dbReference type="RefSeq" id="XP_056038235.1">
    <property type="nucleotide sequence ID" value="XM_056181383.1"/>
</dbReference>
<dbReference type="FunFam" id="3.40.50.300:FF:000326">
    <property type="entry name" value="P-loop containing nucleoside triphosphate hydrolase"/>
    <property type="match status" value="1"/>
</dbReference>
<dbReference type="Gene3D" id="3.40.50.300">
    <property type="entry name" value="P-loop containing nucleotide triphosphate hydrolases"/>
    <property type="match status" value="2"/>
</dbReference>
<evidence type="ECO:0000259" key="8">
    <source>
        <dbReference type="Pfam" id="PF12726"/>
    </source>
</evidence>
<dbReference type="EMBL" id="CP115612">
    <property type="protein sequence ID" value="WBW73992.1"/>
    <property type="molecule type" value="Genomic_DNA"/>
</dbReference>
<feature type="compositionally biased region" description="Basic and acidic residues" evidence="7">
    <location>
        <begin position="1881"/>
        <end position="1896"/>
    </location>
</feature>
<protein>
    <submittedName>
        <fullName evidence="12">ATP-dependent RNA helicase Dbl8</fullName>
    </submittedName>
</protein>
<dbReference type="Proteomes" id="UP001212411">
    <property type="component" value="Chromosome 2"/>
</dbReference>
<feature type="region of interest" description="Disordered" evidence="7">
    <location>
        <begin position="874"/>
        <end position="896"/>
    </location>
</feature>
<dbReference type="InterPro" id="IPR024481">
    <property type="entry name" value="Helicase_Sen1_N"/>
</dbReference>
<feature type="compositionally biased region" description="Polar residues" evidence="7">
    <location>
        <begin position="1846"/>
        <end position="1855"/>
    </location>
</feature>
<evidence type="ECO:0000256" key="1">
    <source>
        <dbReference type="ARBA" id="ARBA00007913"/>
    </source>
</evidence>
<dbReference type="CDD" id="cd18042">
    <property type="entry name" value="DEXXQc_SETX"/>
    <property type="match status" value="1"/>
</dbReference>
<keyword evidence="2" id="KW-0547">Nucleotide-binding</keyword>
<evidence type="ECO:0000259" key="9">
    <source>
        <dbReference type="Pfam" id="PF13086"/>
    </source>
</evidence>
<dbReference type="Pfam" id="PF23576">
    <property type="entry name" value="SEN1_barrel"/>
    <property type="match status" value="1"/>
</dbReference>
<sequence length="1957" mass="223293">MEDSKLFQELEQSIQDNQNSPSFKGSNKVLHLALSYLNVKRQDAHWVCNSRSKIAVRECFFLFSFQDENDFLTWFKKHLDERLQACPSCILSYHHLVDEFKTICLNIFNFEPDTLSIVLEKILQWDVSRLTKVLQRIPKVDSSTSSKPILCAFYEILYNVEFLKNETLFALFRKRFLEAGFLRLSKKLVPGVVYLLFSDDEALRKWAFGILNGSEIIPANEFLNLQAPFLEEIRAIISNAANERFVKRFLNGFSALLNNVSSEYFDSLGKHGFEPISFVLRGLNKAPLGQYSSYVNCLHFLLKCYRTVFWRASNLEPSQLINLVFDSEAHKHWLEQMIQGNEDCESEMLNWTIPFLKSISLEKHMPSVQILLEKCNVPLNEAKELTYASNPLFNSICEIYSWLFNEYFETISHCEDSQKAYVESFQLIICSNFDVFFSNLKDYVSPFEQHSFRKAFEYRLNVDVYALRHTYRNYTQKRKIRNLDLKFTEKSLSVFWKKLLSLLVERSHILANSILRSISSIYLIDKLDSPETNDYSKAVDSFYQFLSKMLIIIQRWNLSSLKSLLDNPYNFSALLGFLFSPISDISNNAWTIVNLISVAENTSDAIDKLLKHRFSDSLRALSNIYSQWIKYRDFNSVKRLIYQGKMFINRLFHPLNGLLHGSSISFKDEENCNALKAYWDNLWKFFAHFFIVLPSWPVKKEKDVLVDIMHVSLDCCQMLIKSFNQVSEFINGIDISVSHSKSEASDDSKKALANSILNSLITLSYWLKLNDSNLLSSVVRIICGMLKLFNNLSLPINQNTVDMIQKSSTAGDGSTILALSEREDLFLAISPYLPEHLQTKPFHLTTEETSNVGEAALTSPDIYVIDEEPKQQEIPYSKLQQAHTKPVPANEDKGAANHFTLSSKMLSKLEKKKDTTEQPQLARRNYIQKVGSKPANLGIGDLSELQSHRALNKLDAVAPLKKPNLEPKRNLQLTSNDAESSESESESESDSDSNNKENENDGLFSLMRDASNQNKTNAPRRQVQLLDINSLKTNNVVHPAQRHREAHQSIYTSRHRLFPDIQGFYRILLSWNPLLSSETAADEKNLSCRSIETSYSSPEIYEKTFMPFLFNECWAQIRAAIEESQYTPLELTLNSRTSVDNFVEIGFTSRTITELQYLSDTDICVLSKSKKPSSPEKNDTSTLAKIQSLTRKKESIDIFVRVNSDAKSLQEMIPGARFYLQKLFSATTSLREYSALKSLSYISLSRDILNANVIKSLDGADNEGLKKVMSSYGTNEPQAKAISAASSREGFTLVQGPPGTGKTKTILGMIGAILTSKGQGLRFAAPGQLNPVQQKQKNRVLICAPSNAAIDEILMRLKDGVYDHEGIKFMPKVIRIGFTESINVHAKEFTLEEQMAKQMEITNLKKHEGSSDSGELRKKHDAILLERNKLRESVDSVRQAGKDSSTLELKLREVTRQKNALEQSLDEMRNRQQSANRSMDVAKKQIQLQLLQDADVVCATLSASGHETLLNANISFPTVIIDEAAQAVELSSLIPLKYECKRCIMVGDPNQLPPTVLSKSASKNGYDQSLYVRMFKRNPSNTYLLSIQYRMHPEISKFPSHYFYQSKLIDGPNMVSVADRPWHHDALFGVYRFFNVVSRESISRSKSLYNADEASFVLLLYEKLSQNFINIDFEGKIGIVTPYRSQVQELRYQFQKKFGSVIFKYLDIHTVDGFQGQEKDIIIFSCVRSSMGNGIGFLQDVRRLNVALTRARSSLYIVGSTEPLMQNEVFRNLIEDAKTRKCWMRVTFEQLLHWKSDTRKANSKSIKEHNNEGDDLIREKSDSLPRNERSPSLTPYAEPKQEIINAPTSSGSNNIAKDKELTRRPGNVKKPDMINSILPKDPSKEKKEDKKQKGTDDSSMPQNKRERSFGDPTDSRKPKKPKGEKKQDDDQKTSKKSKKPKSKLALAAMARGFRPPT</sequence>